<protein>
    <recommendedName>
        <fullName evidence="2">YbaK/aminoacyl-tRNA synthetase-associated domain-containing protein</fullName>
    </recommendedName>
</protein>
<feature type="domain" description="YbaK/aminoacyl-tRNA synthetase-associated" evidence="2">
    <location>
        <begin position="20"/>
        <end position="145"/>
    </location>
</feature>
<dbReference type="InterPro" id="IPR036754">
    <property type="entry name" value="YbaK/aa-tRNA-synt-asso_dom_sf"/>
</dbReference>
<comment type="similarity">
    <text evidence="1">Belongs to the PRORSD1 family.</text>
</comment>
<dbReference type="CDD" id="cd04335">
    <property type="entry name" value="PrdX_deacylase"/>
    <property type="match status" value="1"/>
</dbReference>
<dbReference type="AlphaFoldDB" id="A0A382ZW87"/>
<reference evidence="3" key="1">
    <citation type="submission" date="2018-05" db="EMBL/GenBank/DDBJ databases">
        <authorList>
            <person name="Lanie J.A."/>
            <person name="Ng W.-L."/>
            <person name="Kazmierczak K.M."/>
            <person name="Andrzejewski T.M."/>
            <person name="Davidsen T.M."/>
            <person name="Wayne K.J."/>
            <person name="Tettelin H."/>
            <person name="Glass J.I."/>
            <person name="Rusch D."/>
            <person name="Podicherti R."/>
            <person name="Tsui H.-C.T."/>
            <person name="Winkler M.E."/>
        </authorList>
    </citation>
    <scope>NUCLEOTIDE SEQUENCE</scope>
</reference>
<dbReference type="InterPro" id="IPR040285">
    <property type="entry name" value="ProX/PRXD1"/>
</dbReference>
<dbReference type="InterPro" id="IPR007214">
    <property type="entry name" value="YbaK/aa-tRNA-synth-assoc-dom"/>
</dbReference>
<sequence>MINIYEFLDANNVSYERYDHPAVFTVEESKRLSPELEGASTKNLFLRDKKAIRHFLVTVPEDKKVDLKALSSVLEASRLSFASPDRLKTHLGIEPGSVSLLALLNDTKQNVEVFIDHEIWADEAILCHPLVNTSTLVVPRKSMERFLEKTGHGVRLIQVPVSELDNEIF</sequence>
<accession>A0A382ZW87</accession>
<evidence type="ECO:0000313" key="3">
    <source>
        <dbReference type="EMBL" id="SVD98958.1"/>
    </source>
</evidence>
<evidence type="ECO:0000256" key="1">
    <source>
        <dbReference type="ARBA" id="ARBA00010201"/>
    </source>
</evidence>
<dbReference type="Pfam" id="PF04073">
    <property type="entry name" value="tRNA_edit"/>
    <property type="match status" value="1"/>
</dbReference>
<dbReference type="PANTHER" id="PTHR31423:SF3">
    <property type="entry name" value="PROLYL-TRNA SYNTHETASE ASSOCIATED DOMAIN-CONTAINING PROTEIN 1-RELATED"/>
    <property type="match status" value="1"/>
</dbReference>
<dbReference type="SUPFAM" id="SSF55826">
    <property type="entry name" value="YbaK/ProRS associated domain"/>
    <property type="match status" value="1"/>
</dbReference>
<dbReference type="EMBL" id="UINC01186648">
    <property type="protein sequence ID" value="SVD98958.1"/>
    <property type="molecule type" value="Genomic_DNA"/>
</dbReference>
<dbReference type="GO" id="GO:0002161">
    <property type="term" value="F:aminoacyl-tRNA deacylase activity"/>
    <property type="evidence" value="ECO:0007669"/>
    <property type="project" value="InterPro"/>
</dbReference>
<name>A0A382ZW87_9ZZZZ</name>
<gene>
    <name evidence="3" type="ORF">METZ01_LOCUS451812</name>
</gene>
<proteinExistence type="inferred from homology"/>
<dbReference type="FunFam" id="3.90.960.10:FF:000005">
    <property type="entry name" value="Putative prolyl-tRNA synthetase"/>
    <property type="match status" value="1"/>
</dbReference>
<evidence type="ECO:0000259" key="2">
    <source>
        <dbReference type="Pfam" id="PF04073"/>
    </source>
</evidence>
<dbReference type="PANTHER" id="PTHR31423">
    <property type="entry name" value="YBAK DOMAIN-CONTAINING PROTEIN"/>
    <property type="match status" value="1"/>
</dbReference>
<organism evidence="3">
    <name type="scientific">marine metagenome</name>
    <dbReference type="NCBI Taxonomy" id="408172"/>
    <lineage>
        <taxon>unclassified sequences</taxon>
        <taxon>metagenomes</taxon>
        <taxon>ecological metagenomes</taxon>
    </lineage>
</organism>
<dbReference type="Gene3D" id="3.90.960.10">
    <property type="entry name" value="YbaK/aminoacyl-tRNA synthetase-associated domain"/>
    <property type="match status" value="1"/>
</dbReference>